<dbReference type="Proteomes" id="UP000011770">
    <property type="component" value="Unassembled WGS sequence"/>
</dbReference>
<proteinExistence type="predicted"/>
<dbReference type="EMBL" id="AHOR02000048">
    <property type="protein sequence ID" value="EMF80616.1"/>
    <property type="molecule type" value="Genomic_DNA"/>
</dbReference>
<keyword evidence="1" id="KW-1133">Transmembrane helix</keyword>
<accession>M3GUS2</accession>
<dbReference type="AlphaFoldDB" id="M3GUS2"/>
<evidence type="ECO:0000256" key="1">
    <source>
        <dbReference type="SAM" id="Phobius"/>
    </source>
</evidence>
<protein>
    <submittedName>
        <fullName evidence="2">Uncharacterized protein</fullName>
    </submittedName>
</protein>
<comment type="caution">
    <text evidence="2">The sequence shown here is derived from an EMBL/GenBank/DDBJ whole genome shotgun (WGS) entry which is preliminary data.</text>
</comment>
<sequence length="49" mass="5923">MKYFFEKVFVIRFDSSKLFFGTGNVMKKYFLKRFLLIIPTLLGMTFIVF</sequence>
<organism evidence="2 3">
    <name type="scientific">Leptospira weilii serovar Topaz str. LT2116</name>
    <dbReference type="NCBI Taxonomy" id="1088540"/>
    <lineage>
        <taxon>Bacteria</taxon>
        <taxon>Pseudomonadati</taxon>
        <taxon>Spirochaetota</taxon>
        <taxon>Spirochaetia</taxon>
        <taxon>Leptospirales</taxon>
        <taxon>Leptospiraceae</taxon>
        <taxon>Leptospira</taxon>
    </lineage>
</organism>
<name>M3GUS2_9LEPT</name>
<evidence type="ECO:0000313" key="2">
    <source>
        <dbReference type="EMBL" id="EMF80616.1"/>
    </source>
</evidence>
<gene>
    <name evidence="2" type="ORF">LEP1GSC188_3687</name>
</gene>
<keyword evidence="1" id="KW-0472">Membrane</keyword>
<feature type="transmembrane region" description="Helical" evidence="1">
    <location>
        <begin position="30"/>
        <end position="48"/>
    </location>
</feature>
<reference evidence="2 3" key="1">
    <citation type="submission" date="2013-01" db="EMBL/GenBank/DDBJ databases">
        <authorList>
            <person name="Harkins D.M."/>
            <person name="Durkin A.S."/>
            <person name="Brinkac L.M."/>
            <person name="Haft D.H."/>
            <person name="Selengut J.D."/>
            <person name="Sanka R."/>
            <person name="DePew J."/>
            <person name="Purushe J."/>
            <person name="Tulsiani S.M."/>
            <person name="Graham G.C."/>
            <person name="Burns M.-A."/>
            <person name="Dohnt M.F."/>
            <person name="Smythe L.D."/>
            <person name="McKay D.B."/>
            <person name="Craig S.B."/>
            <person name="Vinetz J.M."/>
            <person name="Sutton G.G."/>
            <person name="Nierman W.C."/>
            <person name="Fouts D.E."/>
        </authorList>
    </citation>
    <scope>NUCLEOTIDE SEQUENCE [LARGE SCALE GENOMIC DNA]</scope>
    <source>
        <strain evidence="2 3">LT2116</strain>
    </source>
</reference>
<keyword evidence="1" id="KW-0812">Transmembrane</keyword>
<evidence type="ECO:0000313" key="3">
    <source>
        <dbReference type="Proteomes" id="UP000011770"/>
    </source>
</evidence>